<evidence type="ECO:0000313" key="2">
    <source>
        <dbReference type="Proteomes" id="UP000886501"/>
    </source>
</evidence>
<evidence type="ECO:0000313" key="1">
    <source>
        <dbReference type="EMBL" id="KAF9642930.1"/>
    </source>
</evidence>
<sequence>MERGRDFGSVFCQKAKRSSRGTTIYGWAFESREKVVPETRTTEIEIDDIAEIKKEQVIDLTVSKSIGLNARTVGPYKASQKRGSRAEKHESEKRKNVLAYLSSRRLHNQTAIGEANELDSIVP</sequence>
<gene>
    <name evidence="1" type="ORF">BDM02DRAFT_1798497</name>
</gene>
<accession>A0ACB6Z0L6</accession>
<dbReference type="EMBL" id="MU118318">
    <property type="protein sequence ID" value="KAF9642930.1"/>
    <property type="molecule type" value="Genomic_DNA"/>
</dbReference>
<name>A0ACB6Z0L6_THEGA</name>
<keyword evidence="2" id="KW-1185">Reference proteome</keyword>
<organism evidence="1 2">
    <name type="scientific">Thelephora ganbajun</name>
    <name type="common">Ganba fungus</name>
    <dbReference type="NCBI Taxonomy" id="370292"/>
    <lineage>
        <taxon>Eukaryota</taxon>
        <taxon>Fungi</taxon>
        <taxon>Dikarya</taxon>
        <taxon>Basidiomycota</taxon>
        <taxon>Agaricomycotina</taxon>
        <taxon>Agaricomycetes</taxon>
        <taxon>Thelephorales</taxon>
        <taxon>Thelephoraceae</taxon>
        <taxon>Thelephora</taxon>
    </lineage>
</organism>
<reference evidence="1" key="1">
    <citation type="submission" date="2019-10" db="EMBL/GenBank/DDBJ databases">
        <authorList>
            <consortium name="DOE Joint Genome Institute"/>
            <person name="Kuo A."/>
            <person name="Miyauchi S."/>
            <person name="Kiss E."/>
            <person name="Drula E."/>
            <person name="Kohler A."/>
            <person name="Sanchez-Garcia M."/>
            <person name="Andreopoulos B."/>
            <person name="Barry K.W."/>
            <person name="Bonito G."/>
            <person name="Buee M."/>
            <person name="Carver A."/>
            <person name="Chen C."/>
            <person name="Cichocki N."/>
            <person name="Clum A."/>
            <person name="Culley D."/>
            <person name="Crous P.W."/>
            <person name="Fauchery L."/>
            <person name="Girlanda M."/>
            <person name="Hayes R."/>
            <person name="Keri Z."/>
            <person name="Labutti K."/>
            <person name="Lipzen A."/>
            <person name="Lombard V."/>
            <person name="Magnuson J."/>
            <person name="Maillard F."/>
            <person name="Morin E."/>
            <person name="Murat C."/>
            <person name="Nolan M."/>
            <person name="Ohm R."/>
            <person name="Pangilinan J."/>
            <person name="Pereira M."/>
            <person name="Perotto S."/>
            <person name="Peter M."/>
            <person name="Riley R."/>
            <person name="Sitrit Y."/>
            <person name="Stielow B."/>
            <person name="Szollosi G."/>
            <person name="Zifcakova L."/>
            <person name="Stursova M."/>
            <person name="Spatafora J.W."/>
            <person name="Tedersoo L."/>
            <person name="Vaario L.-M."/>
            <person name="Yamada A."/>
            <person name="Yan M."/>
            <person name="Wang P."/>
            <person name="Xu J."/>
            <person name="Bruns T."/>
            <person name="Baldrian P."/>
            <person name="Vilgalys R."/>
            <person name="Henrissat B."/>
            <person name="Grigoriev I.V."/>
            <person name="Hibbett D."/>
            <person name="Nagy L.G."/>
            <person name="Martin F.M."/>
        </authorList>
    </citation>
    <scope>NUCLEOTIDE SEQUENCE</scope>
    <source>
        <strain evidence="1">P2</strain>
    </source>
</reference>
<protein>
    <submittedName>
        <fullName evidence="1">Uncharacterized protein</fullName>
    </submittedName>
</protein>
<comment type="caution">
    <text evidence="1">The sequence shown here is derived from an EMBL/GenBank/DDBJ whole genome shotgun (WGS) entry which is preliminary data.</text>
</comment>
<reference evidence="1" key="2">
    <citation type="journal article" date="2020" name="Nat. Commun.">
        <title>Large-scale genome sequencing of mycorrhizal fungi provides insights into the early evolution of symbiotic traits.</title>
        <authorList>
            <person name="Miyauchi S."/>
            <person name="Kiss E."/>
            <person name="Kuo A."/>
            <person name="Drula E."/>
            <person name="Kohler A."/>
            <person name="Sanchez-Garcia M."/>
            <person name="Morin E."/>
            <person name="Andreopoulos B."/>
            <person name="Barry K.W."/>
            <person name="Bonito G."/>
            <person name="Buee M."/>
            <person name="Carver A."/>
            <person name="Chen C."/>
            <person name="Cichocki N."/>
            <person name="Clum A."/>
            <person name="Culley D."/>
            <person name="Crous P.W."/>
            <person name="Fauchery L."/>
            <person name="Girlanda M."/>
            <person name="Hayes R.D."/>
            <person name="Keri Z."/>
            <person name="LaButti K."/>
            <person name="Lipzen A."/>
            <person name="Lombard V."/>
            <person name="Magnuson J."/>
            <person name="Maillard F."/>
            <person name="Murat C."/>
            <person name="Nolan M."/>
            <person name="Ohm R.A."/>
            <person name="Pangilinan J."/>
            <person name="Pereira M.F."/>
            <person name="Perotto S."/>
            <person name="Peter M."/>
            <person name="Pfister S."/>
            <person name="Riley R."/>
            <person name="Sitrit Y."/>
            <person name="Stielow J.B."/>
            <person name="Szollosi G."/>
            <person name="Zifcakova L."/>
            <person name="Stursova M."/>
            <person name="Spatafora J.W."/>
            <person name="Tedersoo L."/>
            <person name="Vaario L.M."/>
            <person name="Yamada A."/>
            <person name="Yan M."/>
            <person name="Wang P."/>
            <person name="Xu J."/>
            <person name="Bruns T."/>
            <person name="Baldrian P."/>
            <person name="Vilgalys R."/>
            <person name="Dunand C."/>
            <person name="Henrissat B."/>
            <person name="Grigoriev I.V."/>
            <person name="Hibbett D."/>
            <person name="Nagy L.G."/>
            <person name="Martin F.M."/>
        </authorList>
    </citation>
    <scope>NUCLEOTIDE SEQUENCE</scope>
    <source>
        <strain evidence="1">P2</strain>
    </source>
</reference>
<proteinExistence type="predicted"/>
<dbReference type="Proteomes" id="UP000886501">
    <property type="component" value="Unassembled WGS sequence"/>
</dbReference>